<dbReference type="SUPFAM" id="SSF82171">
    <property type="entry name" value="DPP6 N-terminal domain-like"/>
    <property type="match status" value="1"/>
</dbReference>
<dbReference type="Gene3D" id="3.40.50.1820">
    <property type="entry name" value="alpha/beta hydrolase"/>
    <property type="match status" value="1"/>
</dbReference>
<evidence type="ECO:0000256" key="1">
    <source>
        <dbReference type="ARBA" id="ARBA00022801"/>
    </source>
</evidence>
<keyword evidence="2" id="KW-1133">Transmembrane helix</keyword>
<dbReference type="InterPro" id="IPR001375">
    <property type="entry name" value="Peptidase_S9_cat"/>
</dbReference>
<organism evidence="4 5">
    <name type="scientific">Pedobacter africanus</name>
    <dbReference type="NCBI Taxonomy" id="151894"/>
    <lineage>
        <taxon>Bacteria</taxon>
        <taxon>Pseudomonadati</taxon>
        <taxon>Bacteroidota</taxon>
        <taxon>Sphingobacteriia</taxon>
        <taxon>Sphingobacteriales</taxon>
        <taxon>Sphingobacteriaceae</taxon>
        <taxon>Pedobacter</taxon>
    </lineage>
</organism>
<dbReference type="Gene3D" id="2.120.10.30">
    <property type="entry name" value="TolB, C-terminal domain"/>
    <property type="match status" value="1"/>
</dbReference>
<dbReference type="EMBL" id="FWXT01000002">
    <property type="protein sequence ID" value="SMC88879.1"/>
    <property type="molecule type" value="Genomic_DNA"/>
</dbReference>
<dbReference type="SUPFAM" id="SSF53474">
    <property type="entry name" value="alpha/beta-Hydrolases"/>
    <property type="match status" value="1"/>
</dbReference>
<keyword evidence="2" id="KW-0812">Transmembrane</keyword>
<protein>
    <submittedName>
        <fullName evidence="4">Dipeptidyl aminopeptidase/acylaminoacyl peptidase</fullName>
    </submittedName>
</protein>
<name>A0A1W2CUG6_9SPHI</name>
<dbReference type="RefSeq" id="WP_084240044.1">
    <property type="nucleotide sequence ID" value="NZ_FWXT01000002.1"/>
</dbReference>
<keyword evidence="2" id="KW-0472">Membrane</keyword>
<dbReference type="AlphaFoldDB" id="A0A1W2CUG6"/>
<reference evidence="5" key="1">
    <citation type="submission" date="2017-04" db="EMBL/GenBank/DDBJ databases">
        <authorList>
            <person name="Varghese N."/>
            <person name="Submissions S."/>
        </authorList>
    </citation>
    <scope>NUCLEOTIDE SEQUENCE [LARGE SCALE GENOMIC DNA]</scope>
    <source>
        <strain evidence="5">DSM 12126</strain>
    </source>
</reference>
<keyword evidence="4" id="KW-0031">Aminopeptidase</keyword>
<dbReference type="GO" id="GO:0004252">
    <property type="term" value="F:serine-type endopeptidase activity"/>
    <property type="evidence" value="ECO:0007669"/>
    <property type="project" value="TreeGrafter"/>
</dbReference>
<keyword evidence="4" id="KW-0645">Protease</keyword>
<feature type="domain" description="Peptidase S9 prolyl oligopeptidase catalytic" evidence="3">
    <location>
        <begin position="680"/>
        <end position="859"/>
    </location>
</feature>
<accession>A0A1W2CUG6</accession>
<evidence type="ECO:0000313" key="5">
    <source>
        <dbReference type="Proteomes" id="UP000192756"/>
    </source>
</evidence>
<dbReference type="OrthoDB" id="9812921at2"/>
<dbReference type="STRING" id="151894.SAMN04488524_3252"/>
<proteinExistence type="predicted"/>
<dbReference type="PANTHER" id="PTHR42776:SF27">
    <property type="entry name" value="DIPEPTIDYL PEPTIDASE FAMILY MEMBER 6"/>
    <property type="match status" value="1"/>
</dbReference>
<sequence>MQAIKPRYKSYFWAYLSLIYLFVSSTNLYGQVYKKRLLTPGEYPLWGYLVPDKISDKANWVSYRSWYEHTGEDTLVVQQTYGHKKYVFAGSESGKFNGDTDFACMKSDTLTLVELKSGKSLKIPHAANFAFSGNQKFLIVLLKQTDQKFTLEIRDRTGSVVEKVLDIAQYRFEPSENGIVYCVAKNNVYSAEFILFKDLASRKTFTTNHKAPFKNFVWSGNSIAFIEALTEGFEIFVYHLLQDKLNRLDQKKATGFPAEMKISDGRFKNLMISKNGEKVFFWLKENQIKSNLIDPKAVQVWNAGDKQLFGSKKLLGDYVMSDKLAVWDLKHNSVLQLTDKDRPSGFLSADYNYAFTYDKNAYEPQTRQIGAYDLYLVNLKNGEKKSIIDRYTLGDYIPSRSPDGRYLCYAKQGHWWIYDIQTDLHTNITTSLHNSFFVEYTNIPQEDAPYGIGGWTTKGEVILYDRYDLWKISLDGKVKVRLTKGREIQKTYRVKFDSRIYNAGAESNMYTLDPNKGLLLTTSDRDIGATGISYLSSRLGPKDLLWENKKLHQVSKAEHMDTFMYLEESFSSPPKLMLYDGKTKEIAGSNKHQDQYHWGKSERIEYFVNGIKTKGVLFYPAGYQSGRKYPMVVNIYERQFAYIHDYENPTLINGAGNNVTNFTLQGYFVLYPDINYEFGNLKESVTKSVLSAVDAVIVKGDVQPDKIGLIGHSFGGYETDLIITQTDRFAAAVAGAAWTDLVSAYLYFGQETMRPDFFRFEDQQMRIGKSLYEDMESYLKNSPVLLADKVKTPLLGWAGKDDATINSLQSMEFFLALRRANKEHILLVYPEDGHQLEKKENAADLSERIMQWFDYYLKGGEKQDWMNKN</sequence>
<dbReference type="Proteomes" id="UP000192756">
    <property type="component" value="Unassembled WGS sequence"/>
</dbReference>
<keyword evidence="5" id="KW-1185">Reference proteome</keyword>
<dbReference type="InterPro" id="IPR011042">
    <property type="entry name" value="6-blade_b-propeller_TolB-like"/>
</dbReference>
<keyword evidence="1" id="KW-0378">Hydrolase</keyword>
<gene>
    <name evidence="4" type="ORF">SAMN04488524_3252</name>
</gene>
<dbReference type="PANTHER" id="PTHR42776">
    <property type="entry name" value="SERINE PEPTIDASE S9 FAMILY MEMBER"/>
    <property type="match status" value="1"/>
</dbReference>
<evidence type="ECO:0000259" key="3">
    <source>
        <dbReference type="Pfam" id="PF00326"/>
    </source>
</evidence>
<dbReference type="GO" id="GO:0004177">
    <property type="term" value="F:aminopeptidase activity"/>
    <property type="evidence" value="ECO:0007669"/>
    <property type="project" value="UniProtKB-KW"/>
</dbReference>
<evidence type="ECO:0000313" key="4">
    <source>
        <dbReference type="EMBL" id="SMC88879.1"/>
    </source>
</evidence>
<dbReference type="GO" id="GO:0006508">
    <property type="term" value="P:proteolysis"/>
    <property type="evidence" value="ECO:0007669"/>
    <property type="project" value="InterPro"/>
</dbReference>
<feature type="transmembrane region" description="Helical" evidence="2">
    <location>
        <begin position="12"/>
        <end position="30"/>
    </location>
</feature>
<dbReference type="InterPro" id="IPR029058">
    <property type="entry name" value="AB_hydrolase_fold"/>
</dbReference>
<evidence type="ECO:0000256" key="2">
    <source>
        <dbReference type="SAM" id="Phobius"/>
    </source>
</evidence>
<dbReference type="Pfam" id="PF00326">
    <property type="entry name" value="Peptidase_S9"/>
    <property type="match status" value="1"/>
</dbReference>